<feature type="chain" id="PRO_5036334796" evidence="6">
    <location>
        <begin position="22"/>
        <end position="493"/>
    </location>
</feature>
<reference evidence="8 11" key="2">
    <citation type="submission" date="2020-04" db="EMBL/GenBank/DDBJ databases">
        <title>A novel gut-associated lysogenic phage, Bacteroides phage BV01, alters the host transcriptome and bile acid metabolism in Bacteroides vulgatus.</title>
        <authorList>
            <person name="Campbell D.E."/>
            <person name="Ly L."/>
            <person name="Ridlon J.M."/>
            <person name="Hsiao A."/>
            <person name="Degnan P.H."/>
        </authorList>
    </citation>
    <scope>NUCLEOTIDE SEQUENCE [LARGE SCALE GENOMIC DNA]</scope>
    <source>
        <strain evidence="8 11">VPI-BV8526</strain>
    </source>
</reference>
<evidence type="ECO:0000256" key="2">
    <source>
        <dbReference type="ARBA" id="ARBA00006275"/>
    </source>
</evidence>
<dbReference type="Proteomes" id="UP000583639">
    <property type="component" value="Unassembled WGS sequence"/>
</dbReference>
<comment type="similarity">
    <text evidence="2">Belongs to the SusD family.</text>
</comment>
<dbReference type="Pfam" id="PF07980">
    <property type="entry name" value="SusD_RagB"/>
    <property type="match status" value="1"/>
</dbReference>
<evidence type="ECO:0000256" key="4">
    <source>
        <dbReference type="ARBA" id="ARBA00023136"/>
    </source>
</evidence>
<evidence type="ECO:0000313" key="9">
    <source>
        <dbReference type="EMBL" id="RGJ87347.1"/>
    </source>
</evidence>
<proteinExistence type="inferred from homology"/>
<organism evidence="8 11">
    <name type="scientific">Phocaeicola vulgatus</name>
    <name type="common">Bacteroides vulgatus</name>
    <dbReference type="NCBI Taxonomy" id="821"/>
    <lineage>
        <taxon>Bacteria</taxon>
        <taxon>Pseudomonadati</taxon>
        <taxon>Bacteroidota</taxon>
        <taxon>Bacteroidia</taxon>
        <taxon>Bacteroidales</taxon>
        <taxon>Bacteroidaceae</taxon>
        <taxon>Phocaeicola</taxon>
    </lineage>
</organism>
<evidence type="ECO:0000256" key="5">
    <source>
        <dbReference type="ARBA" id="ARBA00023237"/>
    </source>
</evidence>
<evidence type="ECO:0000259" key="7">
    <source>
        <dbReference type="Pfam" id="PF07980"/>
    </source>
</evidence>
<accession>A0A397WJQ5</accession>
<dbReference type="GO" id="GO:0009279">
    <property type="term" value="C:cell outer membrane"/>
    <property type="evidence" value="ECO:0007669"/>
    <property type="project" value="UniProtKB-SubCell"/>
</dbReference>
<evidence type="ECO:0000313" key="8">
    <source>
        <dbReference type="EMBL" id="NMW41863.1"/>
    </source>
</evidence>
<dbReference type="Gene3D" id="1.25.40.390">
    <property type="match status" value="1"/>
</dbReference>
<reference evidence="9 10" key="1">
    <citation type="submission" date="2018-08" db="EMBL/GenBank/DDBJ databases">
        <title>A genome reference for cultivated species of the human gut microbiota.</title>
        <authorList>
            <person name="Zou Y."/>
            <person name="Xue W."/>
            <person name="Luo G."/>
        </authorList>
    </citation>
    <scope>NUCLEOTIDE SEQUENCE [LARGE SCALE GENOMIC DNA]</scope>
    <source>
        <strain evidence="9 10">TM05-16</strain>
    </source>
</reference>
<dbReference type="InterPro" id="IPR011990">
    <property type="entry name" value="TPR-like_helical_dom_sf"/>
</dbReference>
<keyword evidence="4" id="KW-0472">Membrane</keyword>
<name>A0A397WJQ5_PHOVU</name>
<evidence type="ECO:0000313" key="10">
    <source>
        <dbReference type="Proteomes" id="UP000260640"/>
    </source>
</evidence>
<feature type="domain" description="RagB/SusD" evidence="7">
    <location>
        <begin position="310"/>
        <end position="491"/>
    </location>
</feature>
<dbReference type="EMBL" id="QSPP01000028">
    <property type="protein sequence ID" value="RGJ87347.1"/>
    <property type="molecule type" value="Genomic_DNA"/>
</dbReference>
<dbReference type="EMBL" id="JABDSI010000133">
    <property type="protein sequence ID" value="NMW41863.1"/>
    <property type="molecule type" value="Genomic_DNA"/>
</dbReference>
<keyword evidence="5" id="KW-0998">Cell outer membrane</keyword>
<evidence type="ECO:0000256" key="3">
    <source>
        <dbReference type="ARBA" id="ARBA00022729"/>
    </source>
</evidence>
<feature type="signal peptide" evidence="6">
    <location>
        <begin position="1"/>
        <end position="21"/>
    </location>
</feature>
<dbReference type="Proteomes" id="UP000260640">
    <property type="component" value="Unassembled WGS sequence"/>
</dbReference>
<dbReference type="AlphaFoldDB" id="A0A397WJQ5"/>
<evidence type="ECO:0000256" key="1">
    <source>
        <dbReference type="ARBA" id="ARBA00004442"/>
    </source>
</evidence>
<evidence type="ECO:0000313" key="11">
    <source>
        <dbReference type="Proteomes" id="UP000583639"/>
    </source>
</evidence>
<comment type="caution">
    <text evidence="8">The sequence shown here is derived from an EMBL/GenBank/DDBJ whole genome shotgun (WGS) entry which is preliminary data.</text>
</comment>
<gene>
    <name evidence="9" type="ORF">DXD46_10730</name>
    <name evidence="8" type="ORF">HKQ55_17480</name>
</gene>
<sequence length="493" mass="56713">MKKIYLKIAAILLAGCLYTSCLDLEYENYSSINSENFPINESDLEASTVAVYNTLCNSFIMQWLNNAHWTLNELTTDELNTSWGNSWQQTERFLWSANNMAGKTCYENYHKGITKATRMIYAFQNSNVENSKKDKYIAELRVLRAMYAYYLYDLVGPVPIVTDPAVANDVYSTWKPTRPTSEEYVSFLANEILASYQLLDVRQSSENIGRLSQGAALTLLLKIYMHEKKWQEADGVSKEIMKLGIYSLMPSYASIFDINYEGTNNTESIFIIQRIMSNTSYAWNYFSCVMPPSPAYKFTNASLTVSGGLKMPWSFYDKYEEGDSRLETIVRYYIDIDGNEVDYRTVTHTKATGAVPMKYSEDPEQEGQLSGNDFIVYRYADVLLSRAEILNELNGPNQESIELINQVRERAHVGKIKLGDYTRETLRDFLLEERGRELYCEGHRRPDLIRFGKFIDKAREKGFDAQDYHVLFPIPQSALNENPNLVQNPGYEN</sequence>
<keyword evidence="3 6" id="KW-0732">Signal</keyword>
<comment type="subcellular location">
    <subcellularLocation>
        <location evidence="1">Cell outer membrane</location>
    </subcellularLocation>
</comment>
<dbReference type="InterPro" id="IPR012944">
    <property type="entry name" value="SusD_RagB_dom"/>
</dbReference>
<evidence type="ECO:0000256" key="6">
    <source>
        <dbReference type="SAM" id="SignalP"/>
    </source>
</evidence>
<dbReference type="SUPFAM" id="SSF48452">
    <property type="entry name" value="TPR-like"/>
    <property type="match status" value="1"/>
</dbReference>
<dbReference type="RefSeq" id="WP_117699899.1">
    <property type="nucleotide sequence ID" value="NZ_CP096965.1"/>
</dbReference>
<protein>
    <submittedName>
        <fullName evidence="8">RagB/SusD family nutrient uptake outer membrane protein</fullName>
    </submittedName>
</protein>